<comment type="similarity">
    <text evidence="3">Belongs to the HARBI1 family.</text>
</comment>
<comment type="cofactor">
    <cofactor evidence="1">
        <name>a divalent metal cation</name>
        <dbReference type="ChEBI" id="CHEBI:60240"/>
    </cofactor>
</comment>
<accession>A0A8R7V7P0</accession>
<feature type="domain" description="DUF8040" evidence="9">
    <location>
        <begin position="1"/>
        <end position="73"/>
    </location>
</feature>
<evidence type="ECO:0000256" key="5">
    <source>
        <dbReference type="ARBA" id="ARBA00022723"/>
    </source>
</evidence>
<dbReference type="InterPro" id="IPR045249">
    <property type="entry name" value="HARBI1-like"/>
</dbReference>
<name>A0A8R7V7P0_TRIUA</name>
<dbReference type="GO" id="GO:0005634">
    <property type="term" value="C:nucleus"/>
    <property type="evidence" value="ECO:0007669"/>
    <property type="project" value="UniProtKB-SubCell"/>
</dbReference>
<reference evidence="11" key="1">
    <citation type="journal article" date="2013" name="Nature">
        <title>Draft genome of the wheat A-genome progenitor Triticum urartu.</title>
        <authorList>
            <person name="Ling H.Q."/>
            <person name="Zhao S."/>
            <person name="Liu D."/>
            <person name="Wang J."/>
            <person name="Sun H."/>
            <person name="Zhang C."/>
            <person name="Fan H."/>
            <person name="Li D."/>
            <person name="Dong L."/>
            <person name="Tao Y."/>
            <person name="Gao C."/>
            <person name="Wu H."/>
            <person name="Li Y."/>
            <person name="Cui Y."/>
            <person name="Guo X."/>
            <person name="Zheng S."/>
            <person name="Wang B."/>
            <person name="Yu K."/>
            <person name="Liang Q."/>
            <person name="Yang W."/>
            <person name="Lou X."/>
            <person name="Chen J."/>
            <person name="Feng M."/>
            <person name="Jian J."/>
            <person name="Zhang X."/>
            <person name="Luo G."/>
            <person name="Jiang Y."/>
            <person name="Liu J."/>
            <person name="Wang Z."/>
            <person name="Sha Y."/>
            <person name="Zhang B."/>
            <person name="Wu H."/>
            <person name="Tang D."/>
            <person name="Shen Q."/>
            <person name="Xue P."/>
            <person name="Zou S."/>
            <person name="Wang X."/>
            <person name="Liu X."/>
            <person name="Wang F."/>
            <person name="Yang Y."/>
            <person name="An X."/>
            <person name="Dong Z."/>
            <person name="Zhang K."/>
            <person name="Zhang X."/>
            <person name="Luo M.C."/>
            <person name="Dvorak J."/>
            <person name="Tong Y."/>
            <person name="Wang J."/>
            <person name="Yang H."/>
            <person name="Li Z."/>
            <person name="Wang D."/>
            <person name="Zhang A."/>
            <person name="Wang J."/>
        </authorList>
    </citation>
    <scope>NUCLEOTIDE SEQUENCE</scope>
    <source>
        <strain evidence="11">cv. G1812</strain>
    </source>
</reference>
<keyword evidence="4" id="KW-0540">Nuclease</keyword>
<evidence type="ECO:0000256" key="2">
    <source>
        <dbReference type="ARBA" id="ARBA00004123"/>
    </source>
</evidence>
<evidence type="ECO:0000313" key="10">
    <source>
        <dbReference type="EnsemblPlants" id="TuG1812G0700003182.01.T01"/>
    </source>
</evidence>
<evidence type="ECO:0000256" key="4">
    <source>
        <dbReference type="ARBA" id="ARBA00022722"/>
    </source>
</evidence>
<comment type="subcellular location">
    <subcellularLocation>
        <location evidence="2">Nucleus</location>
    </subcellularLocation>
</comment>
<evidence type="ECO:0000256" key="6">
    <source>
        <dbReference type="ARBA" id="ARBA00022801"/>
    </source>
</evidence>
<protein>
    <recommendedName>
        <fullName evidence="12">DDE Tnp4 domain-containing protein</fullName>
    </recommendedName>
</protein>
<evidence type="ECO:0008006" key="12">
    <source>
        <dbReference type="Google" id="ProtNLM"/>
    </source>
</evidence>
<dbReference type="GO" id="GO:0016787">
    <property type="term" value="F:hydrolase activity"/>
    <property type="evidence" value="ECO:0007669"/>
    <property type="project" value="UniProtKB-KW"/>
</dbReference>
<evidence type="ECO:0000256" key="7">
    <source>
        <dbReference type="ARBA" id="ARBA00023242"/>
    </source>
</evidence>
<dbReference type="Proteomes" id="UP000015106">
    <property type="component" value="Chromosome 7"/>
</dbReference>
<organism evidence="10 11">
    <name type="scientific">Triticum urartu</name>
    <name type="common">Red wild einkorn</name>
    <name type="synonym">Crithodium urartu</name>
    <dbReference type="NCBI Taxonomy" id="4572"/>
    <lineage>
        <taxon>Eukaryota</taxon>
        <taxon>Viridiplantae</taxon>
        <taxon>Streptophyta</taxon>
        <taxon>Embryophyta</taxon>
        <taxon>Tracheophyta</taxon>
        <taxon>Spermatophyta</taxon>
        <taxon>Magnoliopsida</taxon>
        <taxon>Liliopsida</taxon>
        <taxon>Poales</taxon>
        <taxon>Poaceae</taxon>
        <taxon>BOP clade</taxon>
        <taxon>Pooideae</taxon>
        <taxon>Triticodae</taxon>
        <taxon>Triticeae</taxon>
        <taxon>Triticinae</taxon>
        <taxon>Triticum</taxon>
    </lineage>
</organism>
<evidence type="ECO:0000259" key="9">
    <source>
        <dbReference type="Pfam" id="PF26138"/>
    </source>
</evidence>
<evidence type="ECO:0000256" key="1">
    <source>
        <dbReference type="ARBA" id="ARBA00001968"/>
    </source>
</evidence>
<sequence length="166" mass="19095">MFRMHRPSFDLLHETLVRDYGLRAACNMCSEEALGIFLWTVDSPQSVSEVQNRFKRFTETVHRKFNHVFKCLVLFAADIIRPIDPQIRNVQERLQDPKFFPHFNGCIGVINGTHIPVTVPAKNMINHFGRHGYSSQNVMGVCDFNMRYISAVAGWPGSAHDTRVFK</sequence>
<dbReference type="Gramene" id="TuG1812G0700003182.01.T01">
    <property type="protein sequence ID" value="TuG1812G0700003182.01.T01"/>
    <property type="gene ID" value="TuG1812G0700003182.01"/>
</dbReference>
<keyword evidence="6" id="KW-0378">Hydrolase</keyword>
<dbReference type="Pfam" id="PF26138">
    <property type="entry name" value="DUF8040"/>
    <property type="match status" value="1"/>
</dbReference>
<dbReference type="AlphaFoldDB" id="A0A8R7V7P0"/>
<feature type="domain" description="DDE Tnp4" evidence="8">
    <location>
        <begin position="110"/>
        <end position="165"/>
    </location>
</feature>
<evidence type="ECO:0000259" key="8">
    <source>
        <dbReference type="Pfam" id="PF13359"/>
    </source>
</evidence>
<dbReference type="GO" id="GO:0004518">
    <property type="term" value="F:nuclease activity"/>
    <property type="evidence" value="ECO:0007669"/>
    <property type="project" value="UniProtKB-KW"/>
</dbReference>
<dbReference type="PANTHER" id="PTHR22930:SF280">
    <property type="entry name" value="OS11G0202600 PROTEIN"/>
    <property type="match status" value="1"/>
</dbReference>
<keyword evidence="7" id="KW-0539">Nucleus</keyword>
<evidence type="ECO:0000313" key="11">
    <source>
        <dbReference type="Proteomes" id="UP000015106"/>
    </source>
</evidence>
<keyword evidence="11" id="KW-1185">Reference proteome</keyword>
<dbReference type="InterPro" id="IPR058353">
    <property type="entry name" value="DUF8040"/>
</dbReference>
<reference evidence="10" key="2">
    <citation type="submission" date="2018-03" db="EMBL/GenBank/DDBJ databases">
        <title>The Triticum urartu genome reveals the dynamic nature of wheat genome evolution.</title>
        <authorList>
            <person name="Ling H."/>
            <person name="Ma B."/>
            <person name="Shi X."/>
            <person name="Liu H."/>
            <person name="Dong L."/>
            <person name="Sun H."/>
            <person name="Cao Y."/>
            <person name="Gao Q."/>
            <person name="Zheng S."/>
            <person name="Li Y."/>
            <person name="Yu Y."/>
            <person name="Du H."/>
            <person name="Qi M."/>
            <person name="Li Y."/>
            <person name="Yu H."/>
            <person name="Cui Y."/>
            <person name="Wang N."/>
            <person name="Chen C."/>
            <person name="Wu H."/>
            <person name="Zhao Y."/>
            <person name="Zhang J."/>
            <person name="Li Y."/>
            <person name="Zhou W."/>
            <person name="Zhang B."/>
            <person name="Hu W."/>
            <person name="Eijk M."/>
            <person name="Tang J."/>
            <person name="Witsenboer H."/>
            <person name="Zhao S."/>
            <person name="Li Z."/>
            <person name="Zhang A."/>
            <person name="Wang D."/>
            <person name="Liang C."/>
        </authorList>
    </citation>
    <scope>NUCLEOTIDE SEQUENCE [LARGE SCALE GENOMIC DNA]</scope>
    <source>
        <strain evidence="10">cv. G1812</strain>
    </source>
</reference>
<dbReference type="InterPro" id="IPR027806">
    <property type="entry name" value="HARBI1_dom"/>
</dbReference>
<keyword evidence="5" id="KW-0479">Metal-binding</keyword>
<dbReference type="EnsemblPlants" id="TuG1812G0700003182.01.T01">
    <property type="protein sequence ID" value="TuG1812G0700003182.01.T01"/>
    <property type="gene ID" value="TuG1812G0700003182.01"/>
</dbReference>
<proteinExistence type="inferred from homology"/>
<reference evidence="10" key="3">
    <citation type="submission" date="2022-06" db="UniProtKB">
        <authorList>
            <consortium name="EnsemblPlants"/>
        </authorList>
    </citation>
    <scope>IDENTIFICATION</scope>
</reference>
<dbReference type="GO" id="GO:0046872">
    <property type="term" value="F:metal ion binding"/>
    <property type="evidence" value="ECO:0007669"/>
    <property type="project" value="UniProtKB-KW"/>
</dbReference>
<evidence type="ECO:0000256" key="3">
    <source>
        <dbReference type="ARBA" id="ARBA00006958"/>
    </source>
</evidence>
<dbReference type="Pfam" id="PF13359">
    <property type="entry name" value="DDE_Tnp_4"/>
    <property type="match status" value="1"/>
</dbReference>
<dbReference type="PANTHER" id="PTHR22930">
    <property type="match status" value="1"/>
</dbReference>